<proteinExistence type="predicted"/>
<dbReference type="OrthoDB" id="347435at2759"/>
<evidence type="ECO:0000313" key="3">
    <source>
        <dbReference type="Proteomes" id="UP000654370"/>
    </source>
</evidence>
<comment type="caution">
    <text evidence="2">The sequence shown here is derived from an EMBL/GenBank/DDBJ whole genome shotgun (WGS) entry which is preliminary data.</text>
</comment>
<keyword evidence="1" id="KW-0812">Transmembrane</keyword>
<keyword evidence="1" id="KW-1133">Transmembrane helix</keyword>
<dbReference type="SUPFAM" id="SSF52540">
    <property type="entry name" value="P-loop containing nucleoside triphosphate hydrolases"/>
    <property type="match status" value="1"/>
</dbReference>
<keyword evidence="1" id="KW-0472">Membrane</keyword>
<evidence type="ECO:0008006" key="4">
    <source>
        <dbReference type="Google" id="ProtNLM"/>
    </source>
</evidence>
<reference evidence="2" key="1">
    <citation type="submission" date="2020-12" db="EMBL/GenBank/DDBJ databases">
        <title>Metabolic potential, ecology and presence of endohyphal bacteria is reflected in genomic diversity of Mucoromycotina.</title>
        <authorList>
            <person name="Muszewska A."/>
            <person name="Okrasinska A."/>
            <person name="Steczkiewicz K."/>
            <person name="Drgas O."/>
            <person name="Orlowska M."/>
            <person name="Perlinska-Lenart U."/>
            <person name="Aleksandrzak-Piekarczyk T."/>
            <person name="Szatraj K."/>
            <person name="Zielenkiewicz U."/>
            <person name="Pilsyk S."/>
            <person name="Malc E."/>
            <person name="Mieczkowski P."/>
            <person name="Kruszewska J.S."/>
            <person name="Biernat P."/>
            <person name="Pawlowska J."/>
        </authorList>
    </citation>
    <scope>NUCLEOTIDE SEQUENCE</scope>
    <source>
        <strain evidence="2">WA0000067209</strain>
    </source>
</reference>
<gene>
    <name evidence="2" type="ORF">INT43_006341</name>
</gene>
<keyword evidence="3" id="KW-1185">Reference proteome</keyword>
<dbReference type="InterPro" id="IPR027417">
    <property type="entry name" value="P-loop_NTPase"/>
</dbReference>
<dbReference type="Gene3D" id="3.40.50.300">
    <property type="entry name" value="P-loop containing nucleotide triphosphate hydrolases"/>
    <property type="match status" value="1"/>
</dbReference>
<name>A0A8H7UF17_MORIS</name>
<dbReference type="EMBL" id="JAEPQZ010000003">
    <property type="protein sequence ID" value="KAG2183336.1"/>
    <property type="molecule type" value="Genomic_DNA"/>
</dbReference>
<evidence type="ECO:0000313" key="2">
    <source>
        <dbReference type="EMBL" id="KAG2183336.1"/>
    </source>
</evidence>
<feature type="transmembrane region" description="Helical" evidence="1">
    <location>
        <begin position="381"/>
        <end position="399"/>
    </location>
</feature>
<protein>
    <recommendedName>
        <fullName evidence="4">P-loop containing nucleoside triphosphate hydrolase protein</fullName>
    </recommendedName>
</protein>
<dbReference type="AlphaFoldDB" id="A0A8H7UF17"/>
<evidence type="ECO:0000256" key="1">
    <source>
        <dbReference type="SAM" id="Phobius"/>
    </source>
</evidence>
<sequence>MSGSAAQGISSAAAPNAYLREVSSLDQTQLALRHILEHYEGFRKFLLANQKPTQPFHVGFSGCQGSGKTTTCETLATILRQEPYNLSVVVFSLDDLYLTREDQKKLAADNSHNRLLEFRGQFGSHDLDLAQRLFKDLGDAHRQYLESPTSSPAVGIPRYDKSLHQGLGDRLPESQWTKVFAPYDIIIFEGWSLGFKHLSDAALREAYRNSPEASKFTFEEVSKINDNLRLYEESIYPYFDIFCHMAPSSLDNVYQWRLQQEHSMKAARGVDGMSDQQVCAFVDTYMPAYGLFLPNLTKYGFYHESQDQPQSYEGAIRIDGQYSAPLRHLRLILNPRRRVVESSRLDEPDRCVPYTISNWQTKAKSLYSSPSMFRPRGSIKTWSAAAVVLVGVIAFGYRYRREVLLWGSRYRFVGRRIK</sequence>
<dbReference type="Proteomes" id="UP000654370">
    <property type="component" value="Unassembled WGS sequence"/>
</dbReference>
<accession>A0A8H7UF17</accession>
<dbReference type="PANTHER" id="PTHR10285">
    <property type="entry name" value="URIDINE KINASE"/>
    <property type="match status" value="1"/>
</dbReference>
<organism evidence="2 3">
    <name type="scientific">Mortierella isabellina</name>
    <name type="common">Filamentous fungus</name>
    <name type="synonym">Umbelopsis isabellina</name>
    <dbReference type="NCBI Taxonomy" id="91625"/>
    <lineage>
        <taxon>Eukaryota</taxon>
        <taxon>Fungi</taxon>
        <taxon>Fungi incertae sedis</taxon>
        <taxon>Mucoromycota</taxon>
        <taxon>Mucoromycotina</taxon>
        <taxon>Umbelopsidomycetes</taxon>
        <taxon>Umbelopsidales</taxon>
        <taxon>Umbelopsidaceae</taxon>
        <taxon>Umbelopsis</taxon>
    </lineage>
</organism>